<reference evidence="12" key="1">
    <citation type="journal article" date="2007" name="Plant Cell">
        <title>Dothideomycete-plant interactions illuminated by genome sequencing and EST analysis of the wheat pathogen Stagonospora nodorum.</title>
        <authorList>
            <person name="Hane J.K."/>
            <person name="Lowe R.G."/>
            <person name="Solomon P.S."/>
            <person name="Tan K.C."/>
            <person name="Schoch C.L."/>
            <person name="Spatafora J.W."/>
            <person name="Crous P.W."/>
            <person name="Kodira C."/>
            <person name="Birren B.W."/>
            <person name="Galagan J.E."/>
            <person name="Torriani S.F."/>
            <person name="McDonald B.A."/>
            <person name="Oliver R.P."/>
        </authorList>
    </citation>
    <scope>NUCLEOTIDE SEQUENCE [LARGE SCALE GENOMIC DNA]</scope>
    <source>
        <strain evidence="12">SN15 / ATCC MYA-4574 / FGSC 10173</strain>
    </source>
</reference>
<protein>
    <recommendedName>
        <fullName evidence="10">Epidermal growth factor receptor-like transmembrane-juxtamembrane segment domain-containing protein</fullName>
    </recommendedName>
</protein>
<dbReference type="PANTHER" id="PTHR15549:SF26">
    <property type="entry name" value="AXIAL BUDDING PATTERN PROTEIN 2-RELATED"/>
    <property type="match status" value="1"/>
</dbReference>
<dbReference type="GO" id="GO:0071944">
    <property type="term" value="C:cell periphery"/>
    <property type="evidence" value="ECO:0007669"/>
    <property type="project" value="UniProtKB-ARBA"/>
</dbReference>
<evidence type="ECO:0000256" key="8">
    <source>
        <dbReference type="SAM" id="MobiDB-lite"/>
    </source>
</evidence>
<keyword evidence="6 9" id="KW-1133">Transmembrane helix</keyword>
<evidence type="ECO:0000256" key="2">
    <source>
        <dbReference type="ARBA" id="ARBA00022553"/>
    </source>
</evidence>
<feature type="compositionally biased region" description="Low complexity" evidence="8">
    <location>
        <begin position="167"/>
        <end position="180"/>
    </location>
</feature>
<evidence type="ECO:0000259" key="10">
    <source>
        <dbReference type="Pfam" id="PF21314"/>
    </source>
</evidence>
<dbReference type="GO" id="GO:0005524">
    <property type="term" value="F:ATP binding"/>
    <property type="evidence" value="ECO:0007669"/>
    <property type="project" value="UniProtKB-KW"/>
</dbReference>
<dbReference type="GeneID" id="5980716"/>
<dbReference type="AlphaFoldDB" id="Q0U3S4"/>
<evidence type="ECO:0000256" key="1">
    <source>
        <dbReference type="ARBA" id="ARBA00004167"/>
    </source>
</evidence>
<keyword evidence="3 9" id="KW-0812">Transmembrane</keyword>
<keyword evidence="2" id="KW-0597">Phosphoprotein</keyword>
<feature type="region of interest" description="Disordered" evidence="8">
    <location>
        <begin position="93"/>
        <end position="127"/>
    </location>
</feature>
<evidence type="ECO:0000256" key="7">
    <source>
        <dbReference type="ARBA" id="ARBA00023136"/>
    </source>
</evidence>
<feature type="compositionally biased region" description="Polar residues" evidence="8">
    <location>
        <begin position="187"/>
        <end position="198"/>
    </location>
</feature>
<sequence>MFENERDSNSKVNIVCGVSSLDWTYYRTAPVAATETTSSTIGGSSSSFGTRRKSKSKAWIAGAVVGPILGLAIIGLLACFFIRRKKNKSRNLTVAPATGGMPPPGATAYQQNTYPTNNPAQPPQYYPDMQQNAAAAPLGVGKQDGYYGPGANPQSPVTPQGSQSPYGAAPQQWQQPGAQPVYGAPSPSISPAPQNVQPAQYMASEGRPFSSELEGNHAANALDAKAFRNATNATNPYVKVDICQKKALHHGQIRKIVLWSARHVRTSLSIMKPQYSREDGVPLFPARVVIGTFIEFTLAFFALPIPPAIAQFCQNELLRTEAILHIVLENDLVWLEFATLAMRLNAFGIVGAFRKTDFDAEIGAVWVFERVDGAYGAYGVLRRKGFSELFTQLSVDETGRLRGG</sequence>
<dbReference type="RefSeq" id="XP_001803796.1">
    <property type="nucleotide sequence ID" value="XM_001803744.1"/>
</dbReference>
<evidence type="ECO:0000256" key="6">
    <source>
        <dbReference type="ARBA" id="ARBA00022989"/>
    </source>
</evidence>
<proteinExistence type="predicted"/>
<dbReference type="PANTHER" id="PTHR15549">
    <property type="entry name" value="PAIRED IMMUNOGLOBULIN-LIKE TYPE 2 RECEPTOR"/>
    <property type="match status" value="1"/>
</dbReference>
<keyword evidence="7 9" id="KW-0472">Membrane</keyword>
<dbReference type="CDD" id="cd12087">
    <property type="entry name" value="TM_EGFR-like"/>
    <property type="match status" value="1"/>
</dbReference>
<evidence type="ECO:0000313" key="12">
    <source>
        <dbReference type="Proteomes" id="UP000001055"/>
    </source>
</evidence>
<dbReference type="GO" id="GO:0016020">
    <property type="term" value="C:membrane"/>
    <property type="evidence" value="ECO:0007669"/>
    <property type="project" value="UniProtKB-SubCell"/>
</dbReference>
<dbReference type="EMBL" id="CH445351">
    <property type="protein sequence ID" value="EAT79037.2"/>
    <property type="molecule type" value="Genomic_DNA"/>
</dbReference>
<dbReference type="HOGENOM" id="CLU_681707_0_0_1"/>
<evidence type="ECO:0000256" key="5">
    <source>
        <dbReference type="ARBA" id="ARBA00022840"/>
    </source>
</evidence>
<evidence type="ECO:0000256" key="3">
    <source>
        <dbReference type="ARBA" id="ARBA00022692"/>
    </source>
</evidence>
<dbReference type="InterPro" id="IPR049328">
    <property type="entry name" value="TM_ErbB1"/>
</dbReference>
<dbReference type="Pfam" id="PF21314">
    <property type="entry name" value="TM_ErbB1"/>
    <property type="match status" value="1"/>
</dbReference>
<dbReference type="InParanoid" id="Q0U3S4"/>
<dbReference type="Proteomes" id="UP000001055">
    <property type="component" value="Unassembled WGS sequence"/>
</dbReference>
<feature type="region of interest" description="Disordered" evidence="8">
    <location>
        <begin position="139"/>
        <end position="212"/>
    </location>
</feature>
<feature type="compositionally biased region" description="Polar residues" evidence="8">
    <location>
        <begin position="152"/>
        <end position="165"/>
    </location>
</feature>
<feature type="domain" description="Epidermal growth factor receptor-like transmembrane-juxtamembrane segment" evidence="10">
    <location>
        <begin position="60"/>
        <end position="90"/>
    </location>
</feature>
<evidence type="ECO:0000256" key="4">
    <source>
        <dbReference type="ARBA" id="ARBA00022741"/>
    </source>
</evidence>
<feature type="transmembrane region" description="Helical" evidence="9">
    <location>
        <begin position="58"/>
        <end position="82"/>
    </location>
</feature>
<dbReference type="InterPro" id="IPR051694">
    <property type="entry name" value="Immunoregulatory_rcpt-like"/>
</dbReference>
<dbReference type="KEGG" id="pno:SNOG_13590"/>
<evidence type="ECO:0000256" key="9">
    <source>
        <dbReference type="SAM" id="Phobius"/>
    </source>
</evidence>
<name>Q0U3S4_PHANO</name>
<gene>
    <name evidence="11" type="ORF">SNOG_13590</name>
</gene>
<comment type="subcellular location">
    <subcellularLocation>
        <location evidence="1">Membrane</location>
        <topology evidence="1">Single-pass membrane protein</topology>
    </subcellularLocation>
</comment>
<feature type="compositionally biased region" description="Polar residues" evidence="8">
    <location>
        <begin position="109"/>
        <end position="119"/>
    </location>
</feature>
<dbReference type="VEuPathDB" id="FungiDB:JI435_135900"/>
<accession>Q0U3S4</accession>
<evidence type="ECO:0000313" key="11">
    <source>
        <dbReference type="EMBL" id="EAT79037.2"/>
    </source>
</evidence>
<keyword evidence="5" id="KW-0067">ATP-binding</keyword>
<keyword evidence="4" id="KW-0547">Nucleotide-binding</keyword>
<organism evidence="11 12">
    <name type="scientific">Phaeosphaeria nodorum (strain SN15 / ATCC MYA-4574 / FGSC 10173)</name>
    <name type="common">Glume blotch fungus</name>
    <name type="synonym">Parastagonospora nodorum</name>
    <dbReference type="NCBI Taxonomy" id="321614"/>
    <lineage>
        <taxon>Eukaryota</taxon>
        <taxon>Fungi</taxon>
        <taxon>Dikarya</taxon>
        <taxon>Ascomycota</taxon>
        <taxon>Pezizomycotina</taxon>
        <taxon>Dothideomycetes</taxon>
        <taxon>Pleosporomycetidae</taxon>
        <taxon>Pleosporales</taxon>
        <taxon>Pleosporineae</taxon>
        <taxon>Phaeosphaeriaceae</taxon>
        <taxon>Parastagonospora</taxon>
    </lineage>
</organism>